<organism evidence="2 3">
    <name type="scientific">Colletotrichum asianum</name>
    <dbReference type="NCBI Taxonomy" id="702518"/>
    <lineage>
        <taxon>Eukaryota</taxon>
        <taxon>Fungi</taxon>
        <taxon>Dikarya</taxon>
        <taxon>Ascomycota</taxon>
        <taxon>Pezizomycotina</taxon>
        <taxon>Sordariomycetes</taxon>
        <taxon>Hypocreomycetidae</taxon>
        <taxon>Glomerellales</taxon>
        <taxon>Glomerellaceae</taxon>
        <taxon>Colletotrichum</taxon>
        <taxon>Colletotrichum gloeosporioides species complex</taxon>
    </lineage>
</organism>
<dbReference type="Proteomes" id="UP000434172">
    <property type="component" value="Unassembled WGS sequence"/>
</dbReference>
<keyword evidence="1" id="KW-0732">Signal</keyword>
<feature type="signal peptide" evidence="1">
    <location>
        <begin position="1"/>
        <end position="19"/>
    </location>
</feature>
<evidence type="ECO:0000313" key="3">
    <source>
        <dbReference type="Proteomes" id="UP000434172"/>
    </source>
</evidence>
<reference evidence="2 3" key="1">
    <citation type="submission" date="2019-12" db="EMBL/GenBank/DDBJ databases">
        <title>A genome sequence resource for the geographically widespread anthracnose pathogen Colletotrichum asianum.</title>
        <authorList>
            <person name="Meng Y."/>
        </authorList>
    </citation>
    <scope>NUCLEOTIDE SEQUENCE [LARGE SCALE GENOMIC DNA]</scope>
    <source>
        <strain evidence="2 3">ICMP 18580</strain>
    </source>
</reference>
<dbReference type="OrthoDB" id="4817121at2759"/>
<protein>
    <submittedName>
        <fullName evidence="2">Uncharacterized protein</fullName>
    </submittedName>
</protein>
<gene>
    <name evidence="2" type="ORF">GQ607_001565</name>
</gene>
<dbReference type="AlphaFoldDB" id="A0A8H3WSF4"/>
<feature type="chain" id="PRO_5034261790" evidence="1">
    <location>
        <begin position="20"/>
        <end position="111"/>
    </location>
</feature>
<evidence type="ECO:0000256" key="1">
    <source>
        <dbReference type="SAM" id="SignalP"/>
    </source>
</evidence>
<keyword evidence="3" id="KW-1185">Reference proteome</keyword>
<evidence type="ECO:0000313" key="2">
    <source>
        <dbReference type="EMBL" id="KAF0331257.1"/>
    </source>
</evidence>
<name>A0A8H3WSF4_9PEZI</name>
<proteinExistence type="predicted"/>
<sequence length="111" mass="11799">MQFSTATIITAVLASLALANPVQLESRQDHSKVSSFSDDLCTNGEQVFEVTGVGARRCIPVSNKRSIKVADKRGCTIKTWSGSNCGGSDFTLPDGDLDCHSVLHAAVEIIC</sequence>
<dbReference type="EMBL" id="WOWK01000004">
    <property type="protein sequence ID" value="KAF0331257.1"/>
    <property type="molecule type" value="Genomic_DNA"/>
</dbReference>
<comment type="caution">
    <text evidence="2">The sequence shown here is derived from an EMBL/GenBank/DDBJ whole genome shotgun (WGS) entry which is preliminary data.</text>
</comment>
<accession>A0A8H3WSF4</accession>